<reference evidence="1 2" key="1">
    <citation type="journal article" date="2020" name="Mol. Plant">
        <title>The Chromosome-Based Rubber Tree Genome Provides New Insights into Spurge Genome Evolution and Rubber Biosynthesis.</title>
        <authorList>
            <person name="Liu J."/>
            <person name="Shi C."/>
            <person name="Shi C.C."/>
            <person name="Li W."/>
            <person name="Zhang Q.J."/>
            <person name="Zhang Y."/>
            <person name="Li K."/>
            <person name="Lu H.F."/>
            <person name="Shi C."/>
            <person name="Zhu S.T."/>
            <person name="Xiao Z.Y."/>
            <person name="Nan H."/>
            <person name="Yue Y."/>
            <person name="Zhu X.G."/>
            <person name="Wu Y."/>
            <person name="Hong X.N."/>
            <person name="Fan G.Y."/>
            <person name="Tong Y."/>
            <person name="Zhang D."/>
            <person name="Mao C.L."/>
            <person name="Liu Y.L."/>
            <person name="Hao S.J."/>
            <person name="Liu W.Q."/>
            <person name="Lv M.Q."/>
            <person name="Zhang H.B."/>
            <person name="Liu Y."/>
            <person name="Hu-Tang G.R."/>
            <person name="Wang J.P."/>
            <person name="Wang J.H."/>
            <person name="Sun Y.H."/>
            <person name="Ni S.B."/>
            <person name="Chen W.B."/>
            <person name="Zhang X.C."/>
            <person name="Jiao Y.N."/>
            <person name="Eichler E.E."/>
            <person name="Li G.H."/>
            <person name="Liu X."/>
            <person name="Gao L.Z."/>
        </authorList>
    </citation>
    <scope>NUCLEOTIDE SEQUENCE [LARGE SCALE GENOMIC DNA]</scope>
    <source>
        <strain evidence="2">cv. GT1</strain>
        <tissue evidence="1">Leaf</tissue>
    </source>
</reference>
<organism evidence="1 2">
    <name type="scientific">Hevea brasiliensis</name>
    <name type="common">Para rubber tree</name>
    <name type="synonym">Siphonia brasiliensis</name>
    <dbReference type="NCBI Taxonomy" id="3981"/>
    <lineage>
        <taxon>Eukaryota</taxon>
        <taxon>Viridiplantae</taxon>
        <taxon>Streptophyta</taxon>
        <taxon>Embryophyta</taxon>
        <taxon>Tracheophyta</taxon>
        <taxon>Spermatophyta</taxon>
        <taxon>Magnoliopsida</taxon>
        <taxon>eudicotyledons</taxon>
        <taxon>Gunneridae</taxon>
        <taxon>Pentapetalae</taxon>
        <taxon>rosids</taxon>
        <taxon>fabids</taxon>
        <taxon>Malpighiales</taxon>
        <taxon>Euphorbiaceae</taxon>
        <taxon>Crotonoideae</taxon>
        <taxon>Micrandreae</taxon>
        <taxon>Hevea</taxon>
    </lineage>
</organism>
<dbReference type="EMBL" id="JAAGAX010000003">
    <property type="protein sequence ID" value="KAF2321330.1"/>
    <property type="molecule type" value="Genomic_DNA"/>
</dbReference>
<keyword evidence="2" id="KW-1185">Reference proteome</keyword>
<dbReference type="AlphaFoldDB" id="A0A6A6N6S2"/>
<evidence type="ECO:0000313" key="1">
    <source>
        <dbReference type="EMBL" id="KAF2321330.1"/>
    </source>
</evidence>
<evidence type="ECO:0000313" key="2">
    <source>
        <dbReference type="Proteomes" id="UP000467840"/>
    </source>
</evidence>
<protein>
    <submittedName>
        <fullName evidence="1">Uncharacterized protein</fullName>
    </submittedName>
</protein>
<accession>A0A6A6N6S2</accession>
<dbReference type="Proteomes" id="UP000467840">
    <property type="component" value="Chromosome 10"/>
</dbReference>
<gene>
    <name evidence="1" type="ORF">GH714_039044</name>
</gene>
<sequence>MLVGGNENEEDVHIEEPSDGYDFALVTIRTLSAQPIVGIDELQRENIFHIRPWQYDRYVIHDGRKNHYNLKKDGCTHALVPLSPSQAHEDQMRILRAVEERKRVREKN</sequence>
<comment type="caution">
    <text evidence="1">The sequence shown here is derived from an EMBL/GenBank/DDBJ whole genome shotgun (WGS) entry which is preliminary data.</text>
</comment>
<proteinExistence type="predicted"/>
<name>A0A6A6N6S2_HEVBR</name>